<sequence>MNIRFPKPLVPGDLIAITAPSSGVSPALHPRLDLAIAQLQQRGYRVVEGACLRQQRKGSSATPQARAAELMQLLTDPNVAAVMPPWGGELAIELLDLIDFAALAAHPAKWFSGFSDLSTLHLPLTTLSGWATLHGPNLMQLAADTLDSTTAALWEVLATPLGTAITQAPSAAFQRVGADLRADPAAGLVPHEATQWKRLDGMATPMCLQGRLIGGCLDTLPRIAGTRYAKVPQFIAHAGQDGAIVYLENTELKPFDLARALHSLRLHGWFNGVQGILLGRSAAPDANTHYAFSYLDALRSALGDLPCPVLYDLDIGHLSPQMSLVNGALATLDFAGDNSTLVQHLDIASDSEISP</sequence>
<protein>
    <submittedName>
        <fullName evidence="6">LD-carboxypeptidase</fullName>
    </submittedName>
</protein>
<dbReference type="PANTHER" id="PTHR30237:SF5">
    <property type="entry name" value="CARBOXYPEPTIDASE VC_A0337-RELATED"/>
    <property type="match status" value="1"/>
</dbReference>
<dbReference type="GO" id="GO:0016787">
    <property type="term" value="F:hydrolase activity"/>
    <property type="evidence" value="ECO:0007669"/>
    <property type="project" value="UniProtKB-KW"/>
</dbReference>
<accession>A0A515ETV9</accession>
<organism evidence="6 7">
    <name type="scientific">Rhodoferax aquaticus</name>
    <dbReference type="NCBI Taxonomy" id="2527691"/>
    <lineage>
        <taxon>Bacteria</taxon>
        <taxon>Pseudomonadati</taxon>
        <taxon>Pseudomonadota</taxon>
        <taxon>Betaproteobacteria</taxon>
        <taxon>Burkholderiales</taxon>
        <taxon>Comamonadaceae</taxon>
        <taxon>Rhodoferax</taxon>
    </lineage>
</organism>
<proteinExistence type="inferred from homology"/>
<gene>
    <name evidence="6" type="ORF">EXZ61_19225</name>
</gene>
<evidence type="ECO:0000256" key="2">
    <source>
        <dbReference type="ARBA" id="ARBA00022801"/>
    </source>
</evidence>
<dbReference type="EMBL" id="CP036282">
    <property type="protein sequence ID" value="QDL56120.1"/>
    <property type="molecule type" value="Genomic_DNA"/>
</dbReference>
<dbReference type="InterPro" id="IPR040921">
    <property type="entry name" value="Peptidase_S66C"/>
</dbReference>
<dbReference type="PIRSF" id="PIRSF028757">
    <property type="entry name" value="LD-carboxypeptidase"/>
    <property type="match status" value="1"/>
</dbReference>
<dbReference type="CDD" id="cd07062">
    <property type="entry name" value="Peptidase_S66_mccF_like"/>
    <property type="match status" value="1"/>
</dbReference>
<evidence type="ECO:0000256" key="1">
    <source>
        <dbReference type="ARBA" id="ARBA00010233"/>
    </source>
</evidence>
<dbReference type="AlphaFoldDB" id="A0A515ETV9"/>
<evidence type="ECO:0000313" key="6">
    <source>
        <dbReference type="EMBL" id="QDL56120.1"/>
    </source>
</evidence>
<dbReference type="Pfam" id="PF02016">
    <property type="entry name" value="Peptidase_S66"/>
    <property type="match status" value="1"/>
</dbReference>
<feature type="domain" description="LD-carboxypeptidase N-terminal" evidence="4">
    <location>
        <begin position="15"/>
        <end position="135"/>
    </location>
</feature>
<dbReference type="Proteomes" id="UP000317365">
    <property type="component" value="Chromosome"/>
</dbReference>
<evidence type="ECO:0000259" key="4">
    <source>
        <dbReference type="Pfam" id="PF02016"/>
    </source>
</evidence>
<dbReference type="InterPro" id="IPR029062">
    <property type="entry name" value="Class_I_gatase-like"/>
</dbReference>
<dbReference type="PANTHER" id="PTHR30237">
    <property type="entry name" value="MURAMOYLTETRAPEPTIDE CARBOXYPEPTIDASE"/>
    <property type="match status" value="1"/>
</dbReference>
<dbReference type="Gene3D" id="3.40.50.10740">
    <property type="entry name" value="Class I glutamine amidotransferase-like"/>
    <property type="match status" value="1"/>
</dbReference>
<dbReference type="InterPro" id="IPR027461">
    <property type="entry name" value="Carboxypeptidase_A_C_sf"/>
</dbReference>
<feature type="domain" description="LD-carboxypeptidase C-terminal" evidence="5">
    <location>
        <begin position="209"/>
        <end position="332"/>
    </location>
</feature>
<dbReference type="SUPFAM" id="SSF52317">
    <property type="entry name" value="Class I glutamine amidotransferase-like"/>
    <property type="match status" value="1"/>
</dbReference>
<reference evidence="7" key="2">
    <citation type="journal article" date="2020" name="Int. J. Syst. Evol. Microbiol.">
        <title>Genomic insights into a novel species Rhodoferax aquaticus sp. nov., isolated from freshwater.</title>
        <authorList>
            <person name="Li T."/>
            <person name="Zhuo Y."/>
            <person name="Jin C.Z."/>
            <person name="Wu X."/>
            <person name="Ko S.R."/>
            <person name="Jin F.J."/>
            <person name="Ahn C.Y."/>
            <person name="Oh H.M."/>
            <person name="Lee H.G."/>
            <person name="Jin L."/>
        </authorList>
    </citation>
    <scope>NUCLEOTIDE SEQUENCE [LARGE SCALE GENOMIC DNA]</scope>
    <source>
        <strain evidence="7">Gr-4</strain>
    </source>
</reference>
<reference evidence="7" key="1">
    <citation type="submission" date="2019-02" db="EMBL/GenBank/DDBJ databases">
        <title>Complete genome sequence of Rhodoferax sp. Gr-4.</title>
        <authorList>
            <person name="Jin L."/>
        </authorList>
    </citation>
    <scope>NUCLEOTIDE SEQUENCE [LARGE SCALE GENOMIC DNA]</scope>
    <source>
        <strain evidence="7">Gr-4</strain>
    </source>
</reference>
<comment type="similarity">
    <text evidence="1">Belongs to the peptidase S66 family.</text>
</comment>
<keyword evidence="7" id="KW-1185">Reference proteome</keyword>
<evidence type="ECO:0000256" key="3">
    <source>
        <dbReference type="PIRSR" id="PIRSR028757-1"/>
    </source>
</evidence>
<dbReference type="KEGG" id="rhg:EXZ61_19225"/>
<evidence type="ECO:0000313" key="7">
    <source>
        <dbReference type="Proteomes" id="UP000317365"/>
    </source>
</evidence>
<dbReference type="InterPro" id="IPR027478">
    <property type="entry name" value="LdcA_N"/>
</dbReference>
<keyword evidence="2" id="KW-0378">Hydrolase</keyword>
<name>A0A515ETV9_9BURK</name>
<feature type="active site" description="Charge relay system" evidence="3">
    <location>
        <position position="248"/>
    </location>
</feature>
<feature type="active site" description="Charge relay system" evidence="3">
    <location>
        <position position="317"/>
    </location>
</feature>
<dbReference type="SUPFAM" id="SSF141986">
    <property type="entry name" value="LD-carboxypeptidase A C-terminal domain-like"/>
    <property type="match status" value="1"/>
</dbReference>
<dbReference type="InterPro" id="IPR040449">
    <property type="entry name" value="Peptidase_S66_N"/>
</dbReference>
<evidence type="ECO:0000259" key="5">
    <source>
        <dbReference type="Pfam" id="PF17676"/>
    </source>
</evidence>
<feature type="active site" description="Nucleophile" evidence="3">
    <location>
        <position position="115"/>
    </location>
</feature>
<dbReference type="InterPro" id="IPR003507">
    <property type="entry name" value="S66_fam"/>
</dbReference>
<dbReference type="Gene3D" id="3.50.30.60">
    <property type="entry name" value="LD-carboxypeptidase A C-terminal domain-like"/>
    <property type="match status" value="1"/>
</dbReference>
<dbReference type="RefSeq" id="WP_142813450.1">
    <property type="nucleotide sequence ID" value="NZ_CP036282.1"/>
</dbReference>
<dbReference type="Pfam" id="PF17676">
    <property type="entry name" value="Peptidase_S66C"/>
    <property type="match status" value="1"/>
</dbReference>